<dbReference type="GO" id="GO:0005576">
    <property type="term" value="C:extracellular region"/>
    <property type="evidence" value="ECO:0007669"/>
    <property type="project" value="UniProtKB-SubCell"/>
</dbReference>
<dbReference type="EMBL" id="MF593904">
    <property type="protein sequence ID" value="AXB87322.1"/>
    <property type="molecule type" value="mRNA"/>
</dbReference>
<dbReference type="SUPFAM" id="SSF47565">
    <property type="entry name" value="Insect pheromone/odorant-binding proteins"/>
    <property type="match status" value="1"/>
</dbReference>
<gene>
    <name evidence="5" type="primary">OBP7</name>
</gene>
<evidence type="ECO:0000256" key="3">
    <source>
        <dbReference type="ARBA" id="ARBA00022525"/>
    </source>
</evidence>
<proteinExistence type="evidence at transcript level"/>
<protein>
    <submittedName>
        <fullName evidence="5">Odorant-binding protein 7</fullName>
    </submittedName>
</protein>
<reference evidence="5" key="2">
    <citation type="submission" date="2017-08" db="EMBL/GenBank/DDBJ databases">
        <authorList>
            <person name="de Groot N.N."/>
        </authorList>
    </citation>
    <scope>NUCLEOTIDE SEQUENCE</scope>
    <source>
        <tissue evidence="5">Antenna</tissue>
    </source>
</reference>
<feature type="chain" id="PRO_5016288383" evidence="4">
    <location>
        <begin position="21"/>
        <end position="200"/>
    </location>
</feature>
<comment type="subcellular location">
    <subcellularLocation>
        <location evidence="1">Secreted</location>
    </subcellularLocation>
</comment>
<keyword evidence="3" id="KW-0964">Secreted</keyword>
<dbReference type="InterPro" id="IPR036728">
    <property type="entry name" value="PBP_GOBP_sf"/>
</dbReference>
<keyword evidence="4" id="KW-0732">Signal</keyword>
<feature type="signal peptide" evidence="4">
    <location>
        <begin position="1"/>
        <end position="20"/>
    </location>
</feature>
<dbReference type="InterPro" id="IPR052295">
    <property type="entry name" value="Odorant-binding_protein"/>
</dbReference>
<dbReference type="AlphaFoldDB" id="A0A2Z5EM77"/>
<organism evidence="5">
    <name type="scientific">Tropidothorax elegans</name>
    <dbReference type="NCBI Taxonomy" id="2233830"/>
    <lineage>
        <taxon>Eukaryota</taxon>
        <taxon>Metazoa</taxon>
        <taxon>Ecdysozoa</taxon>
        <taxon>Arthropoda</taxon>
        <taxon>Hexapoda</taxon>
        <taxon>Insecta</taxon>
        <taxon>Pterygota</taxon>
        <taxon>Neoptera</taxon>
        <taxon>Paraneoptera</taxon>
        <taxon>Hemiptera</taxon>
        <taxon>Heteroptera</taxon>
        <taxon>Panheteroptera</taxon>
        <taxon>Pentatomomorpha</taxon>
        <taxon>Lygaeoidea</taxon>
        <taxon>Lygaeidae</taxon>
        <taxon>Lygaeinae</taxon>
        <taxon>Tropidothorax</taxon>
    </lineage>
</organism>
<evidence type="ECO:0000256" key="4">
    <source>
        <dbReference type="SAM" id="SignalP"/>
    </source>
</evidence>
<reference evidence="5" key="1">
    <citation type="journal article" date="2015" name="PLoS ONE">
        <title>Molecular Characterization and Expression Profiling of Odorant-Binding Proteins in Apolygus lucorum.</title>
        <authorList>
            <person name="Yuan H.B."/>
            <person name="Ding Y.X."/>
            <person name="Gu S.H."/>
            <person name="Sun L."/>
            <person name="Zhu X.Q."/>
            <person name="Liu H.W."/>
            <person name="Dhiloo K.H."/>
            <person name="Zhang Y.J."/>
            <person name="Guo Y.Y."/>
        </authorList>
    </citation>
    <scope>NUCLEOTIDE SEQUENCE</scope>
    <source>
        <tissue evidence="5">Antenna</tissue>
    </source>
</reference>
<name>A0A2Z5EM77_9HEMI</name>
<evidence type="ECO:0000256" key="1">
    <source>
        <dbReference type="ARBA" id="ARBA00004613"/>
    </source>
</evidence>
<comment type="similarity">
    <text evidence="2">Belongs to the PBP/GOBP family.</text>
</comment>
<evidence type="ECO:0000256" key="2">
    <source>
        <dbReference type="ARBA" id="ARBA00008098"/>
    </source>
</evidence>
<sequence length="200" mass="22958">MSPSKLVVCIIAVIYHTATTSVVTSKNCDPKQLTTTELCCKIPSLDHTKPQTKALEKYGGFMRTCHNELRRKFQPLNVENPSLEKQRINECLMECLAEKAEVLKNGVIDYKSLKELVFEFLDDKERWMPALDNVFEKCEEVRKQNLTGDEICKSGTLSLSICLLENAYLNCPGEYWIDNNVCNEEKEFIERCSFAERFGI</sequence>
<dbReference type="GO" id="GO:0005549">
    <property type="term" value="F:odorant binding"/>
    <property type="evidence" value="ECO:0007669"/>
    <property type="project" value="InterPro"/>
</dbReference>
<dbReference type="Gene3D" id="1.10.238.270">
    <property type="match status" value="1"/>
</dbReference>
<dbReference type="PANTHER" id="PTHR21066">
    <property type="entry name" value="ODORANT-BINDING PROTEIN 59A-RELATED"/>
    <property type="match status" value="1"/>
</dbReference>
<evidence type="ECO:0000313" key="5">
    <source>
        <dbReference type="EMBL" id="AXB87322.1"/>
    </source>
</evidence>
<accession>A0A2Z5EM77</accession>